<proteinExistence type="predicted"/>
<evidence type="ECO:0000259" key="2">
    <source>
        <dbReference type="PROSITE" id="PS51898"/>
    </source>
</evidence>
<dbReference type="Proteomes" id="UP001596237">
    <property type="component" value="Unassembled WGS sequence"/>
</dbReference>
<comment type="caution">
    <text evidence="3">The sequence shown here is derived from an EMBL/GenBank/DDBJ whole genome shotgun (WGS) entry which is preliminary data.</text>
</comment>
<dbReference type="InterPro" id="IPR002104">
    <property type="entry name" value="Integrase_catalytic"/>
</dbReference>
<sequence length="444" mass="49919">MGDSRRDPSPDFLTARQGVWHYARRVPAAFAEVDPRGVIRQSTKIRVVDDPRKVRARRAAQKINEELETFWRASLGGQKADAQARYDQARIMARRMGFEYLGAAEVARLPMDEILRRVEALAEPGKTDDRVAEGAVLGGVAPPKLMVSDLFGEFERLSAAELRDLSPDQRRKWANAKKRAVANFIAQVGDMELTRVTRNNALDFRDWWQGRVLDEEMDPDTANKDFGHLATMFRTVDRARRLGLESVFSEMRIKGGKNGQRVAFDPTFVQTKFLEAGALDGLNDEARLIVFLLIETGLRLSEACNLTTETIRLDAEVPHVMVRPDGRRMKTDQSEREIPLVGVSLMAAQASPGGFPRYRDKAASLSANVNKLLHGRGLLPVKGQTLYSFRHTFEDRLTAVEAPDKVAAALMGHKYHRPRYGVGPSLKQKLEWLQRIAHKPPTTI</sequence>
<feature type="domain" description="Tyr recombinase" evidence="2">
    <location>
        <begin position="259"/>
        <end position="434"/>
    </location>
</feature>
<keyword evidence="4" id="KW-1185">Reference proteome</keyword>
<evidence type="ECO:0000256" key="1">
    <source>
        <dbReference type="ARBA" id="ARBA00023172"/>
    </source>
</evidence>
<dbReference type="InterPro" id="IPR013762">
    <property type="entry name" value="Integrase-like_cat_sf"/>
</dbReference>
<name>A0ABW1WQM8_9HYPH</name>
<dbReference type="PROSITE" id="PS51898">
    <property type="entry name" value="TYR_RECOMBINASE"/>
    <property type="match status" value="1"/>
</dbReference>
<evidence type="ECO:0000313" key="3">
    <source>
        <dbReference type="EMBL" id="MFC6389906.1"/>
    </source>
</evidence>
<dbReference type="SUPFAM" id="SSF56349">
    <property type="entry name" value="DNA breaking-rejoining enzymes"/>
    <property type="match status" value="1"/>
</dbReference>
<reference evidence="4" key="1">
    <citation type="journal article" date="2019" name="Int. J. Syst. Evol. Microbiol.">
        <title>The Global Catalogue of Microorganisms (GCM) 10K type strain sequencing project: providing services to taxonomists for standard genome sequencing and annotation.</title>
        <authorList>
            <consortium name="The Broad Institute Genomics Platform"/>
            <consortium name="The Broad Institute Genome Sequencing Center for Infectious Disease"/>
            <person name="Wu L."/>
            <person name="Ma J."/>
        </authorList>
    </citation>
    <scope>NUCLEOTIDE SEQUENCE [LARGE SCALE GENOMIC DNA]</scope>
    <source>
        <strain evidence="4">CCUG 36916</strain>
    </source>
</reference>
<evidence type="ECO:0000313" key="4">
    <source>
        <dbReference type="Proteomes" id="UP001596237"/>
    </source>
</evidence>
<accession>A0ABW1WQM8</accession>
<keyword evidence="1" id="KW-0233">DNA recombination</keyword>
<organism evidence="3 4">
    <name type="scientific">Methylorubrum zatmanii</name>
    <dbReference type="NCBI Taxonomy" id="29429"/>
    <lineage>
        <taxon>Bacteria</taxon>
        <taxon>Pseudomonadati</taxon>
        <taxon>Pseudomonadota</taxon>
        <taxon>Alphaproteobacteria</taxon>
        <taxon>Hyphomicrobiales</taxon>
        <taxon>Methylobacteriaceae</taxon>
        <taxon>Methylorubrum</taxon>
    </lineage>
</organism>
<dbReference type="RefSeq" id="WP_378740019.1">
    <property type="nucleotide sequence ID" value="NZ_JBHSTT010000037.1"/>
</dbReference>
<dbReference type="InterPro" id="IPR011010">
    <property type="entry name" value="DNA_brk_join_enz"/>
</dbReference>
<dbReference type="EMBL" id="JBHSTT010000037">
    <property type="protein sequence ID" value="MFC6389906.1"/>
    <property type="molecule type" value="Genomic_DNA"/>
</dbReference>
<protein>
    <submittedName>
        <fullName evidence="3">Integrase</fullName>
    </submittedName>
</protein>
<dbReference type="Gene3D" id="1.10.443.10">
    <property type="entry name" value="Intergrase catalytic core"/>
    <property type="match status" value="1"/>
</dbReference>
<gene>
    <name evidence="3" type="ORF">ACFQDP_11270</name>
</gene>